<dbReference type="InterPro" id="IPR032816">
    <property type="entry name" value="VTT_dom"/>
</dbReference>
<gene>
    <name evidence="4" type="ORF">QUF89_06195</name>
</gene>
<feature type="transmembrane region" description="Helical" evidence="2">
    <location>
        <begin position="12"/>
        <end position="31"/>
    </location>
</feature>
<dbReference type="GO" id="GO:0005886">
    <property type="term" value="C:plasma membrane"/>
    <property type="evidence" value="ECO:0007669"/>
    <property type="project" value="TreeGrafter"/>
</dbReference>
<evidence type="ECO:0000256" key="2">
    <source>
        <dbReference type="SAM" id="Phobius"/>
    </source>
</evidence>
<feature type="transmembrane region" description="Helical" evidence="2">
    <location>
        <begin position="51"/>
        <end position="73"/>
    </location>
</feature>
<proteinExistence type="inferred from homology"/>
<sequence length="203" mass="23253">MNIDSILHFIDLYGYLIIFLFLFMGIVGIPAPEESLLFLIGVLIGQNKLSFGLAVLSSFLGAFIGMLIAYVCGKYVGYPFIKKYGKYVGITNDRWEKVQKKYMNNTKKTIVFGFYLPGIRQISPYFAGINNIPLFKFILFSMLGTFLWTVPLIVAGYYIGNAFHINPEYVPLLGVVFLVFLLIYTFINYMKRKKKNKLPSRLD</sequence>
<dbReference type="PANTHER" id="PTHR42709">
    <property type="entry name" value="ALKALINE PHOSPHATASE LIKE PROTEIN"/>
    <property type="match status" value="1"/>
</dbReference>
<evidence type="ECO:0000259" key="3">
    <source>
        <dbReference type="Pfam" id="PF09335"/>
    </source>
</evidence>
<dbReference type="KEGG" id="bsj:UP17_21765"/>
<dbReference type="PANTHER" id="PTHR42709:SF9">
    <property type="entry name" value="ALKALINE PHOSPHATASE LIKE PROTEIN"/>
    <property type="match status" value="1"/>
</dbReference>
<feature type="transmembrane region" description="Helical" evidence="2">
    <location>
        <begin position="137"/>
        <end position="159"/>
    </location>
</feature>
<dbReference type="EMBL" id="JAUCEY010000008">
    <property type="protein sequence ID" value="MDM5451794.1"/>
    <property type="molecule type" value="Genomic_DNA"/>
</dbReference>
<protein>
    <submittedName>
        <fullName evidence="4">DedA family protein</fullName>
    </submittedName>
</protein>
<feature type="domain" description="VTT" evidence="3">
    <location>
        <begin position="32"/>
        <end position="157"/>
    </location>
</feature>
<reference evidence="4" key="1">
    <citation type="submission" date="2023-06" db="EMBL/GenBank/DDBJ databases">
        <title>Comparative genomics of Bacillaceae isolates and their secondary metabolite potential.</title>
        <authorList>
            <person name="Song L."/>
            <person name="Nielsen L.J."/>
            <person name="Mohite O."/>
            <person name="Xu X."/>
            <person name="Weber T."/>
            <person name="Kovacs A.T."/>
        </authorList>
    </citation>
    <scope>NUCLEOTIDE SEQUENCE</scope>
    <source>
        <strain evidence="4">D8_B_37</strain>
    </source>
</reference>
<keyword evidence="2" id="KW-1133">Transmembrane helix</keyword>
<accession>A0AAW7IE25</accession>
<keyword evidence="2" id="KW-0812">Transmembrane</keyword>
<dbReference type="Pfam" id="PF09335">
    <property type="entry name" value="VTT_dom"/>
    <property type="match status" value="1"/>
</dbReference>
<organism evidence="4 5">
    <name type="scientific">Peribacillus simplex</name>
    <dbReference type="NCBI Taxonomy" id="1478"/>
    <lineage>
        <taxon>Bacteria</taxon>
        <taxon>Bacillati</taxon>
        <taxon>Bacillota</taxon>
        <taxon>Bacilli</taxon>
        <taxon>Bacillales</taxon>
        <taxon>Bacillaceae</taxon>
        <taxon>Peribacillus</taxon>
    </lineage>
</organism>
<dbReference type="InterPro" id="IPR051311">
    <property type="entry name" value="DedA_domain"/>
</dbReference>
<dbReference type="RefSeq" id="WP_061465256.1">
    <property type="nucleotide sequence ID" value="NZ_CP011008.1"/>
</dbReference>
<dbReference type="Proteomes" id="UP001234602">
    <property type="component" value="Unassembled WGS sequence"/>
</dbReference>
<comment type="caution">
    <text evidence="4">The sequence shown here is derived from an EMBL/GenBank/DDBJ whole genome shotgun (WGS) entry which is preliminary data.</text>
</comment>
<comment type="similarity">
    <text evidence="1">Belongs to the DedA family.</text>
</comment>
<keyword evidence="2" id="KW-0472">Membrane</keyword>
<evidence type="ECO:0000256" key="1">
    <source>
        <dbReference type="ARBA" id="ARBA00010792"/>
    </source>
</evidence>
<evidence type="ECO:0000313" key="5">
    <source>
        <dbReference type="Proteomes" id="UP001234602"/>
    </source>
</evidence>
<evidence type="ECO:0000313" key="4">
    <source>
        <dbReference type="EMBL" id="MDM5451794.1"/>
    </source>
</evidence>
<feature type="transmembrane region" description="Helical" evidence="2">
    <location>
        <begin position="171"/>
        <end position="190"/>
    </location>
</feature>
<dbReference type="AlphaFoldDB" id="A0AAW7IE25"/>
<name>A0AAW7IE25_9BACI</name>